<evidence type="ECO:0000313" key="1">
    <source>
        <dbReference type="EMBL" id="GFS75389.1"/>
    </source>
</evidence>
<keyword evidence="2" id="KW-1185">Reference proteome</keyword>
<proteinExistence type="predicted"/>
<sequence length="77" mass="9149">MPEQAMKSVGDVYLRNFTEQHLKLVEMESKAHRQINRCLQRNHHGIISLQHTRYHQVMLLAFGVQIVLEKQKRTPQE</sequence>
<reference evidence="1" key="1">
    <citation type="submission" date="2020-08" db="EMBL/GenBank/DDBJ databases">
        <title>Multicomponent nature underlies the extraordinary mechanical properties of spider dragline silk.</title>
        <authorList>
            <person name="Kono N."/>
            <person name="Nakamura H."/>
            <person name="Mori M."/>
            <person name="Yoshida Y."/>
            <person name="Ohtoshi R."/>
            <person name="Malay A.D."/>
            <person name="Moran D.A.P."/>
            <person name="Tomita M."/>
            <person name="Numata K."/>
            <person name="Arakawa K."/>
        </authorList>
    </citation>
    <scope>NUCLEOTIDE SEQUENCE</scope>
</reference>
<dbReference type="Proteomes" id="UP000887013">
    <property type="component" value="Unassembled WGS sequence"/>
</dbReference>
<name>A0A8X6MSG0_NEPPI</name>
<accession>A0A8X6MSG0</accession>
<dbReference type="EMBL" id="BMAW01001753">
    <property type="protein sequence ID" value="GFS75389.1"/>
    <property type="molecule type" value="Genomic_DNA"/>
</dbReference>
<protein>
    <submittedName>
        <fullName evidence="1">Uncharacterized protein</fullName>
    </submittedName>
</protein>
<dbReference type="AlphaFoldDB" id="A0A8X6MSG0"/>
<gene>
    <name evidence="1" type="ORF">NPIL_177041</name>
</gene>
<evidence type="ECO:0000313" key="2">
    <source>
        <dbReference type="Proteomes" id="UP000887013"/>
    </source>
</evidence>
<organism evidence="1 2">
    <name type="scientific">Nephila pilipes</name>
    <name type="common">Giant wood spider</name>
    <name type="synonym">Nephila maculata</name>
    <dbReference type="NCBI Taxonomy" id="299642"/>
    <lineage>
        <taxon>Eukaryota</taxon>
        <taxon>Metazoa</taxon>
        <taxon>Ecdysozoa</taxon>
        <taxon>Arthropoda</taxon>
        <taxon>Chelicerata</taxon>
        <taxon>Arachnida</taxon>
        <taxon>Araneae</taxon>
        <taxon>Araneomorphae</taxon>
        <taxon>Entelegynae</taxon>
        <taxon>Araneoidea</taxon>
        <taxon>Nephilidae</taxon>
        <taxon>Nephila</taxon>
    </lineage>
</organism>
<comment type="caution">
    <text evidence="1">The sequence shown here is derived from an EMBL/GenBank/DDBJ whole genome shotgun (WGS) entry which is preliminary data.</text>
</comment>